<gene>
    <name evidence="2" type="ORF">JYZ213_LOCUS34337</name>
</gene>
<feature type="transmembrane region" description="Helical" evidence="1">
    <location>
        <begin position="152"/>
        <end position="177"/>
    </location>
</feature>
<evidence type="ECO:0000313" key="3">
    <source>
        <dbReference type="Proteomes" id="UP000663845"/>
    </source>
</evidence>
<sequence length="210" mass="22807">MQHELGTENVVMMNNSDVPTTKPLELVKDPQLQRSRKILLIMIGIYFGICLVGTFAKIVNDAGNSQKNASVVGSIASIAYYGFGLLVSYKYSEIGLRVFAWLGVVILVITGIALILLFLAAVAGLAVAGVAFSALDSIKNNSTVVPSVDKAAIKGTMFGFSALIFISFILNLSYFILAVSIRSLLFMLILYFDSFADNYCQVRFQVGQTH</sequence>
<comment type="caution">
    <text evidence="2">The sequence shown here is derived from an EMBL/GenBank/DDBJ whole genome shotgun (WGS) entry which is preliminary data.</text>
</comment>
<reference evidence="2" key="1">
    <citation type="submission" date="2021-02" db="EMBL/GenBank/DDBJ databases">
        <authorList>
            <person name="Nowell W R."/>
        </authorList>
    </citation>
    <scope>NUCLEOTIDE SEQUENCE</scope>
</reference>
<feature type="transmembrane region" description="Helical" evidence="1">
    <location>
        <begin position="38"/>
        <end position="56"/>
    </location>
</feature>
<keyword evidence="1" id="KW-0472">Membrane</keyword>
<dbReference type="EMBL" id="CAJNOG010000696">
    <property type="protein sequence ID" value="CAF1338128.1"/>
    <property type="molecule type" value="Genomic_DNA"/>
</dbReference>
<evidence type="ECO:0000313" key="2">
    <source>
        <dbReference type="EMBL" id="CAF1338128.1"/>
    </source>
</evidence>
<keyword evidence="1" id="KW-0812">Transmembrane</keyword>
<keyword evidence="1" id="KW-1133">Transmembrane helix</keyword>
<dbReference type="AlphaFoldDB" id="A0A815GG82"/>
<feature type="transmembrane region" description="Helical" evidence="1">
    <location>
        <begin position="68"/>
        <end position="87"/>
    </location>
</feature>
<protein>
    <submittedName>
        <fullName evidence="2">Uncharacterized protein</fullName>
    </submittedName>
</protein>
<name>A0A815GG82_9BILA</name>
<feature type="transmembrane region" description="Helical" evidence="1">
    <location>
        <begin position="99"/>
        <end position="132"/>
    </location>
</feature>
<organism evidence="2 3">
    <name type="scientific">Adineta steineri</name>
    <dbReference type="NCBI Taxonomy" id="433720"/>
    <lineage>
        <taxon>Eukaryota</taxon>
        <taxon>Metazoa</taxon>
        <taxon>Spiralia</taxon>
        <taxon>Gnathifera</taxon>
        <taxon>Rotifera</taxon>
        <taxon>Eurotatoria</taxon>
        <taxon>Bdelloidea</taxon>
        <taxon>Adinetida</taxon>
        <taxon>Adinetidae</taxon>
        <taxon>Adineta</taxon>
    </lineage>
</organism>
<evidence type="ECO:0000256" key="1">
    <source>
        <dbReference type="SAM" id="Phobius"/>
    </source>
</evidence>
<proteinExistence type="predicted"/>
<accession>A0A815GG82</accession>
<dbReference type="Proteomes" id="UP000663845">
    <property type="component" value="Unassembled WGS sequence"/>
</dbReference>